<reference evidence="12" key="1">
    <citation type="submission" date="2019-03" db="EMBL/GenBank/DDBJ databases">
        <title>Improved annotation for the trematode Fasciola hepatica.</title>
        <authorList>
            <person name="Choi Y.-J."/>
            <person name="Martin J."/>
            <person name="Mitreva M."/>
        </authorList>
    </citation>
    <scope>NUCLEOTIDE SEQUENCE [LARGE SCALE GENOMIC DNA]</scope>
</reference>
<dbReference type="PRINTS" id="PR00205">
    <property type="entry name" value="CADHERIN"/>
</dbReference>
<feature type="transmembrane region" description="Helical" evidence="10">
    <location>
        <begin position="964"/>
        <end position="988"/>
    </location>
</feature>
<evidence type="ECO:0000256" key="9">
    <source>
        <dbReference type="SAM" id="MobiDB-lite"/>
    </source>
</evidence>
<feature type="domain" description="Cadherin" evidence="11">
    <location>
        <begin position="686"/>
        <end position="820"/>
    </location>
</feature>
<feature type="region of interest" description="Disordered" evidence="9">
    <location>
        <begin position="1360"/>
        <end position="1386"/>
    </location>
</feature>
<keyword evidence="7" id="KW-0325">Glycoprotein</keyword>
<feature type="region of interest" description="Disordered" evidence="9">
    <location>
        <begin position="1211"/>
        <end position="1241"/>
    </location>
</feature>
<dbReference type="GO" id="GO:0005509">
    <property type="term" value="F:calcium ion binding"/>
    <property type="evidence" value="ECO:0007669"/>
    <property type="project" value="UniProtKB-UniRule"/>
</dbReference>
<keyword evidence="5 10" id="KW-1133">Transmembrane helix</keyword>
<evidence type="ECO:0000256" key="3">
    <source>
        <dbReference type="ARBA" id="ARBA00022737"/>
    </source>
</evidence>
<dbReference type="InterPro" id="IPR020894">
    <property type="entry name" value="Cadherin_CS"/>
</dbReference>
<evidence type="ECO:0000256" key="2">
    <source>
        <dbReference type="ARBA" id="ARBA00022692"/>
    </source>
</evidence>
<evidence type="ECO:0000256" key="10">
    <source>
        <dbReference type="SAM" id="Phobius"/>
    </source>
</evidence>
<name>A0A4E0RYN8_FASHE</name>
<feature type="compositionally biased region" description="Polar residues" evidence="9">
    <location>
        <begin position="1360"/>
        <end position="1371"/>
    </location>
</feature>
<feature type="domain" description="Cadherin" evidence="11">
    <location>
        <begin position="824"/>
        <end position="925"/>
    </location>
</feature>
<dbReference type="PANTHER" id="PTHR24028:SF146">
    <property type="entry name" value="CADHERIN 96CB, ISOFORM D-RELATED"/>
    <property type="match status" value="1"/>
</dbReference>
<feature type="compositionally biased region" description="Polar residues" evidence="9">
    <location>
        <begin position="1009"/>
        <end position="1018"/>
    </location>
</feature>
<comment type="subcellular location">
    <subcellularLocation>
        <location evidence="1">Membrane</location>
        <topology evidence="1">Single-pass membrane protein</topology>
    </subcellularLocation>
</comment>
<feature type="compositionally biased region" description="Basic and acidic residues" evidence="9">
    <location>
        <begin position="1031"/>
        <end position="1045"/>
    </location>
</feature>
<keyword evidence="4 8" id="KW-0106">Calcium</keyword>
<feature type="domain" description="Cadherin" evidence="11">
    <location>
        <begin position="576"/>
        <end position="685"/>
    </location>
</feature>
<dbReference type="InterPro" id="IPR015919">
    <property type="entry name" value="Cadherin-like_sf"/>
</dbReference>
<dbReference type="PROSITE" id="PS50268">
    <property type="entry name" value="CADHERIN_2"/>
    <property type="match status" value="7"/>
</dbReference>
<feature type="compositionally biased region" description="Basic and acidic residues" evidence="9">
    <location>
        <begin position="1372"/>
        <end position="1385"/>
    </location>
</feature>
<feature type="compositionally biased region" description="Polar residues" evidence="9">
    <location>
        <begin position="1211"/>
        <end position="1225"/>
    </location>
</feature>
<evidence type="ECO:0000256" key="1">
    <source>
        <dbReference type="ARBA" id="ARBA00004167"/>
    </source>
</evidence>
<dbReference type="SMART" id="SM00112">
    <property type="entry name" value="CA"/>
    <property type="match status" value="7"/>
</dbReference>
<dbReference type="FunFam" id="2.60.40.60:FF:000020">
    <property type="entry name" value="Dachsous cadherin-related 1b"/>
    <property type="match status" value="1"/>
</dbReference>
<dbReference type="Gene3D" id="2.60.40.60">
    <property type="entry name" value="Cadherins"/>
    <property type="match status" value="7"/>
</dbReference>
<dbReference type="SUPFAM" id="SSF49313">
    <property type="entry name" value="Cadherin-like"/>
    <property type="match status" value="6"/>
</dbReference>
<keyword evidence="6 10" id="KW-0472">Membrane</keyword>
<proteinExistence type="predicted"/>
<evidence type="ECO:0000256" key="4">
    <source>
        <dbReference type="ARBA" id="ARBA00022837"/>
    </source>
</evidence>
<evidence type="ECO:0000256" key="5">
    <source>
        <dbReference type="ARBA" id="ARBA00022989"/>
    </source>
</evidence>
<dbReference type="Pfam" id="PF00028">
    <property type="entry name" value="Cadherin"/>
    <property type="match status" value="4"/>
</dbReference>
<gene>
    <name evidence="12" type="ORF">D915_000027</name>
</gene>
<evidence type="ECO:0000313" key="13">
    <source>
        <dbReference type="Proteomes" id="UP000230066"/>
    </source>
</evidence>
<evidence type="ECO:0000256" key="8">
    <source>
        <dbReference type="PROSITE-ProRule" id="PRU00043"/>
    </source>
</evidence>
<dbReference type="PROSITE" id="PS00232">
    <property type="entry name" value="CADHERIN_1"/>
    <property type="match status" value="3"/>
</dbReference>
<evidence type="ECO:0000313" key="12">
    <source>
        <dbReference type="EMBL" id="THD29118.1"/>
    </source>
</evidence>
<dbReference type="EMBL" id="JXXN02000005">
    <property type="protein sequence ID" value="THD29118.1"/>
    <property type="molecule type" value="Genomic_DNA"/>
</dbReference>
<feature type="domain" description="Cadherin" evidence="11">
    <location>
        <begin position="61"/>
        <end position="166"/>
    </location>
</feature>
<protein>
    <submittedName>
        <fullName evidence="12">Protocadherin alpha</fullName>
    </submittedName>
</protein>
<comment type="caution">
    <text evidence="12">The sequence shown here is derived from an EMBL/GenBank/DDBJ whole genome shotgun (WGS) entry which is preliminary data.</text>
</comment>
<dbReference type="InterPro" id="IPR050174">
    <property type="entry name" value="Protocadherin/Cadherin-CA"/>
</dbReference>
<dbReference type="CDD" id="cd11304">
    <property type="entry name" value="Cadherin_repeat"/>
    <property type="match status" value="6"/>
</dbReference>
<dbReference type="InterPro" id="IPR002126">
    <property type="entry name" value="Cadherin-like_dom"/>
</dbReference>
<keyword evidence="3" id="KW-0677">Repeat</keyword>
<sequence length="1404" mass="153745">MRSAHYHSVCLINHGIRMVLVGAICMSIALSSVVNIMQLATGAGALQFSDSIRPTPATLAKLMPVTFTTKENTPNLTVIGRLVDSIRPKPNQNLRYTIPQNPYFDISPESSVRVIGLLDRDENRQLCTEPSYPQQCVWTSFVVTGNGQYIGLRVVINDVNDNVPAWAESSITIHVTEEMQTTFSAELPVAKDPDLDKNGIQGYKLQTELEDAERFELIVKSSAVKSGVRFSIDSAETLSSRFKLFLQVLKPLDRETQPRHNLTLLAFDGSEPYHTGRLNIIVEVVDENDHSPQFTSSAYTAVVSEDASVGSDIPLQESTSVAVKQSDSGGFVPPSYVDRVSQMRATDRDEGPNGQIQYEFAASTDPQVLDLFTLDQYSGRIRVAKPLSYDIRPTGWKFQVLAKDGGRPSRSSSTTVVIQLKDANTHGPEIKTRLHEPKPFFEGITRLGIPSAPAEHITNVIYIPENTPPVLEPLAVFTVGDKDTGTGGEFDCVLTDSEMSASNHADGSADFRLNFTAKLPNWNVYSLYVIRSIDREAAPVRELVVTCTDHGEPPRSTYEKLNVILVDENDNAPQFTQKTYQFHVLEGNRPNASVGKLRAHDPDDGPNGRVTYRIVWPPTQPISDRPFLIAEGGKLIVTKTLDREANPKGYKFQVIAADGGKPRPLNDTAEVEVILDDINDCTPQFSQKHYNFTIEEDYAQNFTIGRFVGRVQAVDCDLGLNGAVQYVILDPGLPFEITSNGMLKTTRYIDREMRAVYSLTVLARDGGNEGDADLDEELQEYRTAGSTDMFNRAINDQKVRTSAAQVQITVTDVNDHYPIFVYPNASSYQVRISMHEKRGFIITRLVAVDKDTGPNGQIRYGIIKGNQLGLFKVRPDTGELYLDRPLSAEYKGNLVLIVEASDLGTPKPQTNSLEIRLIITDEPAVGRKMNMWDTTMDGKYSPFDMLPMDGGDGDSTGAIELNKLIMMCIVISTAVVCVIMIFAIAIFVRRTSCNSMCVSARRNQRSRGHSANGTTATMNAERYTNPWETDSDGKPDGFEMSRDSRLGTLNDQSRRKSERDDGSDLRKPTVSLDFVASSKVPLLYDSVAGAKNGNVISYSLDERTITNRYVDLSSQSPGKVTFNAVPSPDTQGFHLEQNEAAGEKRQYVLSQHTGMRLFRPGDTTLCAIHEDATAGIQLVAIPVVSSDGSYVPLAHHHAPCSLAEQMDSCAPNPTCSSHVNQSQPGSAGFDPISLDSDADSGRGGSVNNIGLTYSLEGSVCPITETITMTGTTSATVHTLGIPVRYVSYPAEGKMHMLSSPNSCSLGPQAVLLPISAVPPDPTTLTMKPDPSNTTDMNDSSYAIPSCGVHSVSPVMPNIPTTVLSASTTSPSKRQDSAGGKKRDCGPWRLVQLPTQELEAEIQKY</sequence>
<accession>A0A4E0RYN8</accession>
<feature type="domain" description="Cadherin" evidence="11">
    <location>
        <begin position="455"/>
        <end position="575"/>
    </location>
</feature>
<feature type="region of interest" description="Disordered" evidence="9">
    <location>
        <begin position="1000"/>
        <end position="1067"/>
    </location>
</feature>
<feature type="compositionally biased region" description="Basic and acidic residues" evidence="9">
    <location>
        <begin position="1052"/>
        <end position="1067"/>
    </location>
</feature>
<evidence type="ECO:0000259" key="11">
    <source>
        <dbReference type="PROSITE" id="PS50268"/>
    </source>
</evidence>
<evidence type="ECO:0000256" key="7">
    <source>
        <dbReference type="ARBA" id="ARBA00023180"/>
    </source>
</evidence>
<organism evidence="12 13">
    <name type="scientific">Fasciola hepatica</name>
    <name type="common">Liver fluke</name>
    <dbReference type="NCBI Taxonomy" id="6192"/>
    <lineage>
        <taxon>Eukaryota</taxon>
        <taxon>Metazoa</taxon>
        <taxon>Spiralia</taxon>
        <taxon>Lophotrochozoa</taxon>
        <taxon>Platyhelminthes</taxon>
        <taxon>Trematoda</taxon>
        <taxon>Digenea</taxon>
        <taxon>Plagiorchiida</taxon>
        <taxon>Echinostomata</taxon>
        <taxon>Echinostomatoidea</taxon>
        <taxon>Fasciolidae</taxon>
        <taxon>Fasciola</taxon>
    </lineage>
</organism>
<dbReference type="GO" id="GO:0005886">
    <property type="term" value="C:plasma membrane"/>
    <property type="evidence" value="ECO:0007669"/>
    <property type="project" value="InterPro"/>
</dbReference>
<feature type="domain" description="Cadherin" evidence="11">
    <location>
        <begin position="295"/>
        <end position="430"/>
    </location>
</feature>
<evidence type="ECO:0000256" key="6">
    <source>
        <dbReference type="ARBA" id="ARBA00023136"/>
    </source>
</evidence>
<feature type="domain" description="Cadherin" evidence="11">
    <location>
        <begin position="167"/>
        <end position="294"/>
    </location>
</feature>
<dbReference type="GO" id="GO:0007156">
    <property type="term" value="P:homophilic cell adhesion via plasma membrane adhesion molecules"/>
    <property type="evidence" value="ECO:0007669"/>
    <property type="project" value="InterPro"/>
</dbReference>
<dbReference type="Proteomes" id="UP000230066">
    <property type="component" value="Unassembled WGS sequence"/>
</dbReference>
<dbReference type="PANTHER" id="PTHR24028">
    <property type="entry name" value="CADHERIN-87A"/>
    <property type="match status" value="1"/>
</dbReference>
<keyword evidence="13" id="KW-1185">Reference proteome</keyword>
<keyword evidence="2 10" id="KW-0812">Transmembrane</keyword>